<feature type="transmembrane region" description="Helical" evidence="1">
    <location>
        <begin position="22"/>
        <end position="40"/>
    </location>
</feature>
<proteinExistence type="predicted"/>
<keyword evidence="3" id="KW-1185">Reference proteome</keyword>
<evidence type="ECO:0000313" key="2">
    <source>
        <dbReference type="EMBL" id="PST83879.1"/>
    </source>
</evidence>
<keyword evidence="1" id="KW-0472">Membrane</keyword>
<dbReference type="Proteomes" id="UP000240912">
    <property type="component" value="Unassembled WGS sequence"/>
</dbReference>
<sequence>MTVWMPLGIAMGLPFGVVFKNIALGLPIGMATGSAIAGFLNARAKSQGLIVPE</sequence>
<comment type="caution">
    <text evidence="2">The sequence shown here is derived from an EMBL/GenBank/DDBJ whole genome shotgun (WGS) entry which is preliminary data.</text>
</comment>
<reference evidence="2 3" key="1">
    <citation type="submission" date="2018-03" db="EMBL/GenBank/DDBJ databases">
        <authorList>
            <person name="Keele B.F."/>
        </authorList>
    </citation>
    <scope>NUCLEOTIDE SEQUENCE [LARGE SCALE GENOMIC DNA]</scope>
    <source>
        <strain evidence="2 3">YL28-9</strain>
    </source>
</reference>
<protein>
    <submittedName>
        <fullName evidence="2">Glycine zipper family protein</fullName>
    </submittedName>
</protein>
<accession>A0A2T3HN73</accession>
<keyword evidence="1" id="KW-1133">Transmembrane helix</keyword>
<organism evidence="2 3">
    <name type="scientific">Pedobacter yulinensis</name>
    <dbReference type="NCBI Taxonomy" id="2126353"/>
    <lineage>
        <taxon>Bacteria</taxon>
        <taxon>Pseudomonadati</taxon>
        <taxon>Bacteroidota</taxon>
        <taxon>Sphingobacteriia</taxon>
        <taxon>Sphingobacteriales</taxon>
        <taxon>Sphingobacteriaceae</taxon>
        <taxon>Pedobacter</taxon>
    </lineage>
</organism>
<dbReference type="EMBL" id="PYLS01000005">
    <property type="protein sequence ID" value="PST83879.1"/>
    <property type="molecule type" value="Genomic_DNA"/>
</dbReference>
<evidence type="ECO:0000313" key="3">
    <source>
        <dbReference type="Proteomes" id="UP000240912"/>
    </source>
</evidence>
<dbReference type="OrthoDB" id="769130at2"/>
<evidence type="ECO:0000256" key="1">
    <source>
        <dbReference type="SAM" id="Phobius"/>
    </source>
</evidence>
<name>A0A2T3HN73_9SPHI</name>
<gene>
    <name evidence="2" type="ORF">C7T94_14240</name>
</gene>
<dbReference type="AlphaFoldDB" id="A0A2T3HN73"/>
<keyword evidence="1" id="KW-0812">Transmembrane</keyword>